<organism evidence="2 3">
    <name type="scientific">Desulfosporosinus fructosivorans</name>
    <dbReference type="NCBI Taxonomy" id="2018669"/>
    <lineage>
        <taxon>Bacteria</taxon>
        <taxon>Bacillati</taxon>
        <taxon>Bacillota</taxon>
        <taxon>Clostridia</taxon>
        <taxon>Eubacteriales</taxon>
        <taxon>Desulfitobacteriaceae</taxon>
        <taxon>Desulfosporosinus</taxon>
    </lineage>
</organism>
<evidence type="ECO:0000259" key="1">
    <source>
        <dbReference type="Pfam" id="PF00534"/>
    </source>
</evidence>
<feature type="domain" description="Glycosyl transferase family 1" evidence="1">
    <location>
        <begin position="216"/>
        <end position="371"/>
    </location>
</feature>
<dbReference type="SUPFAM" id="SSF53756">
    <property type="entry name" value="UDP-Glycosyltransferase/glycogen phosphorylase"/>
    <property type="match status" value="1"/>
</dbReference>
<comment type="caution">
    <text evidence="2">The sequence shown here is derived from an EMBL/GenBank/DDBJ whole genome shotgun (WGS) entry which is preliminary data.</text>
</comment>
<dbReference type="Pfam" id="PF00534">
    <property type="entry name" value="Glycos_transf_1"/>
    <property type="match status" value="1"/>
</dbReference>
<gene>
    <name evidence="2" type="ORF">E4K67_01710</name>
</gene>
<dbReference type="PANTHER" id="PTHR12526:SF627">
    <property type="entry name" value="D-RHAMNOSYLTRANSFERASE WBPZ"/>
    <property type="match status" value="1"/>
</dbReference>
<proteinExistence type="predicted"/>
<name>A0A4Z0RC41_9FIRM</name>
<sequence>MRSNDDYMKPKILVVFHSANIQSGATRSLTDIMNHLISTKKYDIEVVFPDCAGSAIDYYKNKNICVHTFQYGKLMQDLTQSHLKRAIKFPFLCFRYLCMKNEARRTAKELKNQNIDMVYSNTSSVVFGGWLGLNLGCKQIWHIREFRVKDHQIEFFLGEDYLKRFINKCADAVLFVSRSVMDDHVDLIDKNKMAVTYNSYPESFIMPRDRFNMSRKLCVLIAGDIKPSKGQLDVVMAVESLLSRHANCDIELHLAGRKSNSDYYEKIVQFTKEKQLSDRVILHGLVNDMASLRSQMDVGVIASTNEAFGRTTIEGMLSMMAMIGRNSGGTTEQIKDCETGLLYDGTVEDLADKIFCLYKNRSDMKRYAQAGFENSVELHTKGRCAQIAEIAIDRVVLNQ</sequence>
<dbReference type="Gene3D" id="3.40.50.2000">
    <property type="entry name" value="Glycogen Phosphorylase B"/>
    <property type="match status" value="2"/>
</dbReference>
<dbReference type="CDD" id="cd03801">
    <property type="entry name" value="GT4_PimA-like"/>
    <property type="match status" value="1"/>
</dbReference>
<dbReference type="Proteomes" id="UP000298460">
    <property type="component" value="Unassembled WGS sequence"/>
</dbReference>
<dbReference type="GO" id="GO:0016757">
    <property type="term" value="F:glycosyltransferase activity"/>
    <property type="evidence" value="ECO:0007669"/>
    <property type="project" value="InterPro"/>
</dbReference>
<keyword evidence="2" id="KW-0808">Transferase</keyword>
<keyword evidence="3" id="KW-1185">Reference proteome</keyword>
<protein>
    <submittedName>
        <fullName evidence="2">Glycosyltransferase</fullName>
    </submittedName>
</protein>
<dbReference type="PANTHER" id="PTHR12526">
    <property type="entry name" value="GLYCOSYLTRANSFERASE"/>
    <property type="match status" value="1"/>
</dbReference>
<accession>A0A4Z0RC41</accession>
<dbReference type="AlphaFoldDB" id="A0A4Z0RC41"/>
<dbReference type="EMBL" id="SPQQ01000001">
    <property type="protein sequence ID" value="TGE39737.1"/>
    <property type="molecule type" value="Genomic_DNA"/>
</dbReference>
<evidence type="ECO:0000313" key="3">
    <source>
        <dbReference type="Proteomes" id="UP000298460"/>
    </source>
</evidence>
<dbReference type="OrthoDB" id="9814612at2"/>
<evidence type="ECO:0000313" key="2">
    <source>
        <dbReference type="EMBL" id="TGE39737.1"/>
    </source>
</evidence>
<dbReference type="InterPro" id="IPR001296">
    <property type="entry name" value="Glyco_trans_1"/>
</dbReference>
<reference evidence="2 3" key="1">
    <citation type="submission" date="2019-03" db="EMBL/GenBank/DDBJ databases">
        <title>Draft Genome Sequence of Desulfosporosinus fructosivorans Strain 63.6F, Isolated from Marine Sediment in the Baltic Sea.</title>
        <authorList>
            <person name="Hausmann B."/>
            <person name="Vandieken V."/>
            <person name="Pjevac P."/>
            <person name="Schreck K."/>
            <person name="Herbold C.W."/>
            <person name="Loy A."/>
        </authorList>
    </citation>
    <scope>NUCLEOTIDE SEQUENCE [LARGE SCALE GENOMIC DNA]</scope>
    <source>
        <strain evidence="2 3">63.6F</strain>
    </source>
</reference>